<keyword evidence="1" id="KW-0677">Repeat</keyword>
<evidence type="ECO:0000256" key="1">
    <source>
        <dbReference type="ARBA" id="ARBA00022737"/>
    </source>
</evidence>
<keyword evidence="5" id="KW-1185">Reference proteome</keyword>
<dbReference type="GO" id="GO:0016020">
    <property type="term" value="C:membrane"/>
    <property type="evidence" value="ECO:0007669"/>
    <property type="project" value="TreeGrafter"/>
</dbReference>
<dbReference type="PANTHER" id="PTHR10628:SF30">
    <property type="entry name" value="EXO-ALPHA-SIALIDASE"/>
    <property type="match status" value="1"/>
</dbReference>
<dbReference type="GO" id="GO:0006689">
    <property type="term" value="P:ganglioside catabolic process"/>
    <property type="evidence" value="ECO:0007669"/>
    <property type="project" value="TreeGrafter"/>
</dbReference>
<accession>K2MR69</accession>
<dbReference type="GO" id="GO:0004308">
    <property type="term" value="F:exo-alpha-sialidase activity"/>
    <property type="evidence" value="ECO:0007669"/>
    <property type="project" value="InterPro"/>
</dbReference>
<dbReference type="PRINTS" id="PR01803">
    <property type="entry name" value="TCSIALIDASE"/>
</dbReference>
<evidence type="ECO:0000259" key="3">
    <source>
        <dbReference type="Pfam" id="PF22925"/>
    </source>
</evidence>
<dbReference type="Proteomes" id="UP000007350">
    <property type="component" value="Unassembled WGS sequence"/>
</dbReference>
<dbReference type="InterPro" id="IPR055239">
    <property type="entry name" value="TS_C"/>
</dbReference>
<evidence type="ECO:0000313" key="4">
    <source>
        <dbReference type="EMBL" id="EKF29555.1"/>
    </source>
</evidence>
<feature type="domain" description="Sialidase" evidence="2">
    <location>
        <begin position="20"/>
        <end position="355"/>
    </location>
</feature>
<dbReference type="InterPro" id="IPR013320">
    <property type="entry name" value="ConA-like_dom_sf"/>
</dbReference>
<feature type="domain" description="Trans-sialidase C-terminal" evidence="3">
    <location>
        <begin position="402"/>
        <end position="598"/>
    </location>
</feature>
<dbReference type="SUPFAM" id="SSF50939">
    <property type="entry name" value="Sialidases"/>
    <property type="match status" value="1"/>
</dbReference>
<dbReference type="InterPro" id="IPR026856">
    <property type="entry name" value="Sialidase_fam"/>
</dbReference>
<dbReference type="Pfam" id="PF13859">
    <property type="entry name" value="BNR_3"/>
    <property type="match status" value="1"/>
</dbReference>
<proteinExistence type="predicted"/>
<dbReference type="PANTHER" id="PTHR10628">
    <property type="entry name" value="SIALIDASE"/>
    <property type="match status" value="1"/>
</dbReference>
<dbReference type="EMBL" id="AHKC01012960">
    <property type="protein sequence ID" value="EKF29555.1"/>
    <property type="molecule type" value="Genomic_DNA"/>
</dbReference>
<dbReference type="Pfam" id="PF22925">
    <property type="entry name" value="TS_C"/>
    <property type="match status" value="1"/>
</dbReference>
<feature type="non-terminal residue" evidence="4">
    <location>
        <position position="1"/>
    </location>
</feature>
<reference evidence="4 5" key="1">
    <citation type="journal article" date="2012" name="BMC Genomics">
        <title>Comparative genomic analysis of human infective Trypanosoma cruzi lineages with the bat-restricted subspecies T. cruzi marinkellei.</title>
        <authorList>
            <person name="Franzen O."/>
            <person name="Talavera-Lopez C."/>
            <person name="Ochaya S."/>
            <person name="Butler C.E."/>
            <person name="Messenger L.A."/>
            <person name="Lewis M.D."/>
            <person name="Llewellyn M.S."/>
            <person name="Marinkelle C.J."/>
            <person name="Tyler K.M."/>
            <person name="Miles M.A."/>
            <person name="Andersson B."/>
        </authorList>
    </citation>
    <scope>NUCLEOTIDE SEQUENCE [LARGE SCALE GENOMIC DNA]</scope>
    <source>
        <strain evidence="4 5">B7</strain>
    </source>
</reference>
<gene>
    <name evidence="4" type="ORF">MOQ_006655</name>
</gene>
<dbReference type="GO" id="GO:0009313">
    <property type="term" value="P:oligosaccharide catabolic process"/>
    <property type="evidence" value="ECO:0007669"/>
    <property type="project" value="TreeGrafter"/>
</dbReference>
<evidence type="ECO:0000259" key="2">
    <source>
        <dbReference type="Pfam" id="PF13859"/>
    </source>
</evidence>
<sequence>PVLPKEGGGEGTRRNSFVSPSLFSAGGVMAVIAEGLMPHVSSGGKKLQALQSDIVAVYLNSSWGLASLVAEVDNGTLRAHTVFRTAKGGDFVGIASSPKTVSQGNKVFLIVESHKLKHDASDNSWTPGDLDVQLVVGEATQSPDGKPSGMIKWGDPKPLLKKEAPQTEDKVNYIFPGAGSGVLMENGMLVFPVEGVDKADESVSMIVYSRDNGSSWVLSEGVSPAGFIGPLVTEWGSGQVLMIAHSEHSQRVYESRDMGKTWTEARGKLSGVWGELRSGVSWDVNLHVDALISATIEGRKLMLYPQTVYALGEGTEKALYLCVTDNNRSFSVGPLAVENAEKGKFDNTLLYSDGNLYIAQEKRMATHKGISLARLTEELNTIKFVLSTWAQLDALFSKSSVPTAGLVGFLSSATSDDTWIDEYRCVNATVTKAAKVAYGFKFTGSGSGATWPMKSRGDKNHYGFVNQNFTIVAMVIIHLVPNVSTSLLGAGLGDGERTKFIGLSYGKEKKWETVFQGTKTASNSTWEPEREYLVALVLQGGNKGSVYVDGVLVGSSATLTTPDTRGREITHFYIGGDEGESGSHVTVKNVLLYNQLLDVGEIKTPFKSIAAKLKAEYGDGSMHEGVSRVLVVLLGLCAFAFLC</sequence>
<dbReference type="GO" id="GO:0005737">
    <property type="term" value="C:cytoplasm"/>
    <property type="evidence" value="ECO:0007669"/>
    <property type="project" value="TreeGrafter"/>
</dbReference>
<dbReference type="Gene3D" id="2.60.120.200">
    <property type="match status" value="1"/>
</dbReference>
<evidence type="ECO:0000313" key="5">
    <source>
        <dbReference type="Proteomes" id="UP000007350"/>
    </source>
</evidence>
<dbReference type="AlphaFoldDB" id="K2MR69"/>
<comment type="caution">
    <text evidence="4">The sequence shown here is derived from an EMBL/GenBank/DDBJ whole genome shotgun (WGS) entry which is preliminary data.</text>
</comment>
<dbReference type="InterPro" id="IPR036278">
    <property type="entry name" value="Sialidase_sf"/>
</dbReference>
<dbReference type="CDD" id="cd15482">
    <property type="entry name" value="Sialidase_non-viral"/>
    <property type="match status" value="1"/>
</dbReference>
<protein>
    <submittedName>
        <fullName evidence="4">Trans-sialidase, putative</fullName>
    </submittedName>
</protein>
<organism evidence="4 5">
    <name type="scientific">Trypanosoma cruzi marinkellei</name>
    <dbReference type="NCBI Taxonomy" id="85056"/>
    <lineage>
        <taxon>Eukaryota</taxon>
        <taxon>Discoba</taxon>
        <taxon>Euglenozoa</taxon>
        <taxon>Kinetoplastea</taxon>
        <taxon>Metakinetoplastina</taxon>
        <taxon>Trypanosomatida</taxon>
        <taxon>Trypanosomatidae</taxon>
        <taxon>Trypanosoma</taxon>
        <taxon>Schizotrypanum</taxon>
    </lineage>
</organism>
<dbReference type="InterPro" id="IPR011040">
    <property type="entry name" value="Sialidase"/>
</dbReference>
<dbReference type="OrthoDB" id="2739686at2759"/>
<name>K2MR69_TRYCR</name>
<dbReference type="InterPro" id="IPR008377">
    <property type="entry name" value="Sialidase_trypan"/>
</dbReference>
<dbReference type="Gene3D" id="2.120.10.10">
    <property type="match status" value="1"/>
</dbReference>
<dbReference type="SUPFAM" id="SSF49899">
    <property type="entry name" value="Concanavalin A-like lectins/glucanases"/>
    <property type="match status" value="1"/>
</dbReference>